<feature type="transmembrane region" description="Helical" evidence="1">
    <location>
        <begin position="113"/>
        <end position="133"/>
    </location>
</feature>
<evidence type="ECO:0000313" key="3">
    <source>
        <dbReference type="Proteomes" id="UP000284375"/>
    </source>
</evidence>
<dbReference type="Proteomes" id="UP000284375">
    <property type="component" value="Unassembled WGS sequence"/>
</dbReference>
<dbReference type="AlphaFoldDB" id="A0A423W0V2"/>
<evidence type="ECO:0000256" key="1">
    <source>
        <dbReference type="SAM" id="Phobius"/>
    </source>
</evidence>
<feature type="transmembrane region" description="Helical" evidence="1">
    <location>
        <begin position="139"/>
        <end position="157"/>
    </location>
</feature>
<name>A0A423W0V2_CYTCH</name>
<organism evidence="2 3">
    <name type="scientific">Cytospora chrysosperma</name>
    <name type="common">Cytospora canker fungus</name>
    <name type="synonym">Sphaeria chrysosperma</name>
    <dbReference type="NCBI Taxonomy" id="252740"/>
    <lineage>
        <taxon>Eukaryota</taxon>
        <taxon>Fungi</taxon>
        <taxon>Dikarya</taxon>
        <taxon>Ascomycota</taxon>
        <taxon>Pezizomycotina</taxon>
        <taxon>Sordariomycetes</taxon>
        <taxon>Sordariomycetidae</taxon>
        <taxon>Diaporthales</taxon>
        <taxon>Cytosporaceae</taxon>
        <taxon>Cytospora</taxon>
    </lineage>
</organism>
<keyword evidence="3" id="KW-1185">Reference proteome</keyword>
<feature type="transmembrane region" description="Helical" evidence="1">
    <location>
        <begin position="42"/>
        <end position="64"/>
    </location>
</feature>
<dbReference type="OrthoDB" id="3750908at2759"/>
<sequence>MDHDDTATNTSWKARNCLSLGEYVKSWSLTGAANTQVLFRRVFMWTIILVRIVQTILIIAYNTFVSRVSSIIFGILFGILSFLFVFWCLTMIDRAQGRRKIWGLAISRLHLDLFIASCAIIHLILLIGFWTFLGHMTFNVAWFSLWASIALYGFICTKPPRGV</sequence>
<keyword evidence="1" id="KW-1133">Transmembrane helix</keyword>
<protein>
    <submittedName>
        <fullName evidence="2">Uncharacterized protein</fullName>
    </submittedName>
</protein>
<accession>A0A423W0V2</accession>
<comment type="caution">
    <text evidence="2">The sequence shown here is derived from an EMBL/GenBank/DDBJ whole genome shotgun (WGS) entry which is preliminary data.</text>
</comment>
<proteinExistence type="predicted"/>
<keyword evidence="1" id="KW-0472">Membrane</keyword>
<dbReference type="EMBL" id="LJZO01000018">
    <property type="protein sequence ID" value="ROV96982.1"/>
    <property type="molecule type" value="Genomic_DNA"/>
</dbReference>
<keyword evidence="1" id="KW-0812">Transmembrane</keyword>
<gene>
    <name evidence="2" type="ORF">VSDG_04143</name>
</gene>
<evidence type="ECO:0000313" key="2">
    <source>
        <dbReference type="EMBL" id="ROV96982.1"/>
    </source>
</evidence>
<reference evidence="2 3" key="1">
    <citation type="submission" date="2015-09" db="EMBL/GenBank/DDBJ databases">
        <title>Host preference determinants of Valsa canker pathogens revealed by comparative genomics.</title>
        <authorList>
            <person name="Yin Z."/>
            <person name="Huang L."/>
        </authorList>
    </citation>
    <scope>NUCLEOTIDE SEQUENCE [LARGE SCALE GENOMIC DNA]</scope>
    <source>
        <strain evidence="2 3">YSFL</strain>
    </source>
</reference>
<dbReference type="STRING" id="252740.A0A423W0V2"/>
<feature type="transmembrane region" description="Helical" evidence="1">
    <location>
        <begin position="70"/>
        <end position="92"/>
    </location>
</feature>